<keyword evidence="3" id="KW-1185">Reference proteome</keyword>
<evidence type="ECO:0000313" key="3">
    <source>
        <dbReference type="Proteomes" id="UP000199800"/>
    </source>
</evidence>
<keyword evidence="1" id="KW-0472">Membrane</keyword>
<reference evidence="2 3" key="1">
    <citation type="submission" date="2016-10" db="EMBL/GenBank/DDBJ databases">
        <authorList>
            <person name="de Groot N.N."/>
        </authorList>
    </citation>
    <scope>NUCLEOTIDE SEQUENCE [LARGE SCALE GENOMIC DNA]</scope>
    <source>
        <strain evidence="2 3">DSM 1801</strain>
    </source>
</reference>
<evidence type="ECO:0000256" key="1">
    <source>
        <dbReference type="SAM" id="Phobius"/>
    </source>
</evidence>
<dbReference type="STRING" id="29364.SAMN04487772_11716"/>
<dbReference type="RefSeq" id="WP_278280410.1">
    <property type="nucleotide sequence ID" value="NZ_FOHN01000017.1"/>
</dbReference>
<keyword evidence="1" id="KW-1133">Transmembrane helix</keyword>
<evidence type="ECO:0000313" key="2">
    <source>
        <dbReference type="EMBL" id="SET36944.1"/>
    </source>
</evidence>
<gene>
    <name evidence="2" type="ORF">SAMN04487772_11716</name>
</gene>
<organism evidence="2 3">
    <name type="scientific">[Clostridium] polysaccharolyticum</name>
    <dbReference type="NCBI Taxonomy" id="29364"/>
    <lineage>
        <taxon>Bacteria</taxon>
        <taxon>Bacillati</taxon>
        <taxon>Bacillota</taxon>
        <taxon>Clostridia</taxon>
        <taxon>Lachnospirales</taxon>
        <taxon>Lachnospiraceae</taxon>
    </lineage>
</organism>
<dbReference type="PIRSF" id="PIRSF002599">
    <property type="entry name" value="Cold_shock_A"/>
    <property type="match status" value="1"/>
</dbReference>
<feature type="transmembrane region" description="Helical" evidence="1">
    <location>
        <begin position="40"/>
        <end position="58"/>
    </location>
</feature>
<name>A0A1I0DWQ7_9FIRM</name>
<dbReference type="AlphaFoldDB" id="A0A1I0DWQ7"/>
<feature type="transmembrane region" description="Helical" evidence="1">
    <location>
        <begin position="7"/>
        <end position="24"/>
    </location>
</feature>
<accession>A0A1I0DWQ7</accession>
<sequence>MENVKYFIAGYVLLINLIGYYSMWSDKRKAKKGAWRTPESTLIMIAVLGGSLGSLMGMKKFRHKTKHLKFYVGIPVILVVQVVLAWSGIKFFCC</sequence>
<dbReference type="InterPro" id="IPR012156">
    <property type="entry name" value="Cold_shock_CspA"/>
</dbReference>
<keyword evidence="1" id="KW-0812">Transmembrane</keyword>
<dbReference type="EMBL" id="FOHN01000017">
    <property type="protein sequence ID" value="SET36944.1"/>
    <property type="molecule type" value="Genomic_DNA"/>
</dbReference>
<protein>
    <submittedName>
        <fullName evidence="2">Uncharacterized membrane protein YsdA, DUF1294 family</fullName>
    </submittedName>
</protein>
<dbReference type="Proteomes" id="UP000199800">
    <property type="component" value="Unassembled WGS sequence"/>
</dbReference>
<feature type="transmembrane region" description="Helical" evidence="1">
    <location>
        <begin position="70"/>
        <end position="89"/>
    </location>
</feature>
<proteinExistence type="predicted"/>
<dbReference type="GO" id="GO:0003676">
    <property type="term" value="F:nucleic acid binding"/>
    <property type="evidence" value="ECO:0007669"/>
    <property type="project" value="InterPro"/>
</dbReference>
<dbReference type="Pfam" id="PF06961">
    <property type="entry name" value="DUF1294"/>
    <property type="match status" value="1"/>
</dbReference>
<dbReference type="InterPro" id="IPR010718">
    <property type="entry name" value="DUF1294"/>
</dbReference>